<reference evidence="2 3" key="1">
    <citation type="submission" date="2022-04" db="EMBL/GenBank/DDBJ databases">
        <title>Chromosome-level reference genomes for two strains of Caenorhabditis briggsae: an improved platform for comparative genomics.</title>
        <authorList>
            <person name="Stevens L."/>
            <person name="Andersen E."/>
        </authorList>
    </citation>
    <scope>NUCLEOTIDE SEQUENCE [LARGE SCALE GENOMIC DNA]</scope>
    <source>
        <strain evidence="2">VX34</strain>
        <tissue evidence="2">Whole-organism</tissue>
    </source>
</reference>
<dbReference type="EMBL" id="CP092621">
    <property type="protein sequence ID" value="UMM15916.1"/>
    <property type="molecule type" value="Genomic_DNA"/>
</dbReference>
<feature type="compositionally biased region" description="Basic and acidic residues" evidence="1">
    <location>
        <begin position="64"/>
        <end position="76"/>
    </location>
</feature>
<accession>A0AAE9E7C9</accession>
<evidence type="ECO:0000313" key="3">
    <source>
        <dbReference type="Proteomes" id="UP000829354"/>
    </source>
</evidence>
<gene>
    <name evidence="2" type="ORF">L5515_013146</name>
</gene>
<organism evidence="2 3">
    <name type="scientific">Caenorhabditis briggsae</name>
    <dbReference type="NCBI Taxonomy" id="6238"/>
    <lineage>
        <taxon>Eukaryota</taxon>
        <taxon>Metazoa</taxon>
        <taxon>Ecdysozoa</taxon>
        <taxon>Nematoda</taxon>
        <taxon>Chromadorea</taxon>
        <taxon>Rhabditida</taxon>
        <taxon>Rhabditina</taxon>
        <taxon>Rhabditomorpha</taxon>
        <taxon>Rhabditoidea</taxon>
        <taxon>Rhabditidae</taxon>
        <taxon>Peloderinae</taxon>
        <taxon>Caenorhabditis</taxon>
    </lineage>
</organism>
<evidence type="ECO:0000313" key="2">
    <source>
        <dbReference type="EMBL" id="UMM15916.1"/>
    </source>
</evidence>
<feature type="region of interest" description="Disordered" evidence="1">
    <location>
        <begin position="55"/>
        <end position="76"/>
    </location>
</feature>
<name>A0AAE9E7C9_CAEBR</name>
<proteinExistence type="predicted"/>
<sequence length="101" mass="11097">MAPQHVDLISLKATSIAPEIAPKNKIIETAASSTQKVIPIVPKIAPHDQKIGKATLSAQQDTECSQRDESFPEDPHHKAMKEVLSDKWTPETVQEMTGNNQ</sequence>
<dbReference type="Proteomes" id="UP000829354">
    <property type="component" value="Chromosome II"/>
</dbReference>
<dbReference type="AlphaFoldDB" id="A0AAE9E7C9"/>
<keyword evidence="3" id="KW-1185">Reference proteome</keyword>
<protein>
    <submittedName>
        <fullName evidence="2">Uncharacterized protein</fullName>
    </submittedName>
</protein>
<evidence type="ECO:0000256" key="1">
    <source>
        <dbReference type="SAM" id="MobiDB-lite"/>
    </source>
</evidence>